<sequence>MRRFGQTGTGFVEDAIVFGSGLAVSNPSLVSHQA</sequence>
<proteinExistence type="predicted"/>
<accession>A0A4R6FGS2</accession>
<dbReference type="Proteomes" id="UP000295493">
    <property type="component" value="Unassembled WGS sequence"/>
</dbReference>
<comment type="caution">
    <text evidence="1">The sequence shown here is derived from an EMBL/GenBank/DDBJ whole genome shotgun (WGS) entry which is preliminary data.</text>
</comment>
<keyword evidence="2" id="KW-1185">Reference proteome</keyword>
<reference evidence="1 2" key="1">
    <citation type="submission" date="2019-03" db="EMBL/GenBank/DDBJ databases">
        <title>Genomic Encyclopedia of Type Strains, Phase IV (KMG-IV): sequencing the most valuable type-strain genomes for metagenomic binning, comparative biology and taxonomic classification.</title>
        <authorList>
            <person name="Goeker M."/>
        </authorList>
    </citation>
    <scope>NUCLEOTIDE SEQUENCE [LARGE SCALE GENOMIC DNA]</scope>
    <source>
        <strain evidence="1 2">DSM 25059</strain>
    </source>
</reference>
<evidence type="ECO:0000313" key="2">
    <source>
        <dbReference type="Proteomes" id="UP000295493"/>
    </source>
</evidence>
<evidence type="ECO:0000313" key="1">
    <source>
        <dbReference type="EMBL" id="TDN79634.1"/>
    </source>
</evidence>
<organism evidence="1 2">
    <name type="scientific">Stakelama pacifica</name>
    <dbReference type="NCBI Taxonomy" id="517720"/>
    <lineage>
        <taxon>Bacteria</taxon>
        <taxon>Pseudomonadati</taxon>
        <taxon>Pseudomonadota</taxon>
        <taxon>Alphaproteobacteria</taxon>
        <taxon>Sphingomonadales</taxon>
        <taxon>Sphingomonadaceae</taxon>
        <taxon>Stakelama</taxon>
    </lineage>
</organism>
<dbReference type="AlphaFoldDB" id="A0A4R6FGS2"/>
<name>A0A4R6FGS2_9SPHN</name>
<gene>
    <name evidence="1" type="ORF">EV664_112113</name>
</gene>
<protein>
    <submittedName>
        <fullName evidence="1">Uncharacterized protein</fullName>
    </submittedName>
</protein>
<dbReference type="EMBL" id="SNWD01000012">
    <property type="protein sequence ID" value="TDN79634.1"/>
    <property type="molecule type" value="Genomic_DNA"/>
</dbReference>